<dbReference type="PANTHER" id="PTHR30483:SF6">
    <property type="entry name" value="PERIPLASMIC BINDING PROTEIN OF ABC TRANSPORTER FOR NATURAL AMINO ACIDS"/>
    <property type="match status" value="1"/>
</dbReference>
<comment type="caution">
    <text evidence="6">The sequence shown here is derived from an EMBL/GenBank/DDBJ whole genome shotgun (WGS) entry which is preliminary data.</text>
</comment>
<keyword evidence="7" id="KW-1185">Reference proteome</keyword>
<evidence type="ECO:0000313" key="6">
    <source>
        <dbReference type="EMBL" id="GJE29659.1"/>
    </source>
</evidence>
<evidence type="ECO:0000256" key="1">
    <source>
        <dbReference type="ARBA" id="ARBA00010062"/>
    </source>
</evidence>
<dbReference type="Pfam" id="PF13458">
    <property type="entry name" value="Peripla_BP_6"/>
    <property type="match status" value="1"/>
</dbReference>
<dbReference type="InterPro" id="IPR028081">
    <property type="entry name" value="Leu-bd"/>
</dbReference>
<dbReference type="RefSeq" id="WP_238314677.1">
    <property type="nucleotide sequence ID" value="NZ_BPQV01000017.1"/>
</dbReference>
<organism evidence="6 7">
    <name type="scientific">Methylobacterium organophilum</name>
    <dbReference type="NCBI Taxonomy" id="410"/>
    <lineage>
        <taxon>Bacteria</taxon>
        <taxon>Pseudomonadati</taxon>
        <taxon>Pseudomonadota</taxon>
        <taxon>Alphaproteobacteria</taxon>
        <taxon>Hyphomicrobiales</taxon>
        <taxon>Methylobacteriaceae</taxon>
        <taxon>Methylobacterium</taxon>
    </lineage>
</organism>
<evidence type="ECO:0000256" key="3">
    <source>
        <dbReference type="ARBA" id="ARBA00022970"/>
    </source>
</evidence>
<feature type="signal peptide" evidence="4">
    <location>
        <begin position="1"/>
        <end position="26"/>
    </location>
</feature>
<dbReference type="InterPro" id="IPR028082">
    <property type="entry name" value="Peripla_BP_I"/>
</dbReference>
<gene>
    <name evidence="6" type="ORF">LKMONMHP_4543</name>
</gene>
<name>A0ABQ4TFY8_METOR</name>
<feature type="chain" id="PRO_5046776929" evidence="4">
    <location>
        <begin position="27"/>
        <end position="397"/>
    </location>
</feature>
<reference evidence="6" key="2">
    <citation type="submission" date="2021-08" db="EMBL/GenBank/DDBJ databases">
        <authorList>
            <person name="Tani A."/>
            <person name="Ola A."/>
            <person name="Ogura Y."/>
            <person name="Katsura K."/>
            <person name="Hayashi T."/>
        </authorList>
    </citation>
    <scope>NUCLEOTIDE SEQUENCE</scope>
    <source>
        <strain evidence="6">NBRC 15689</strain>
    </source>
</reference>
<evidence type="ECO:0000256" key="4">
    <source>
        <dbReference type="SAM" id="SignalP"/>
    </source>
</evidence>
<reference evidence="6" key="1">
    <citation type="journal article" date="2021" name="Front. Microbiol.">
        <title>Comprehensive Comparative Genomics and Phenotyping of Methylobacterium Species.</title>
        <authorList>
            <person name="Alessa O."/>
            <person name="Ogura Y."/>
            <person name="Fujitani Y."/>
            <person name="Takami H."/>
            <person name="Hayashi T."/>
            <person name="Sahin N."/>
            <person name="Tani A."/>
        </authorList>
    </citation>
    <scope>NUCLEOTIDE SEQUENCE</scope>
    <source>
        <strain evidence="6">NBRC 15689</strain>
    </source>
</reference>
<sequence>MLSTRLFARGLALAACLLPPLSAPQAAPPDIVVGFAVSKSGWMQAYSVPPMVAAKIKIDEINAAGGLLGRKIRTVEADVKTDQIQGTKAAQEVIGKGADLVVVDCDFDVGGPAALKAQAAGKISFFLCAGDPKAGVDGIGKFSFSGGNAAPLGGIALATWAYEKRGFRKAYVLTDDTIAYSKSECAGFKHEWPLLEGAKLVGTDTFQNADPSIAVQINRIKALGEKPDVIALCTFTPGGASAVRQLRAAGIDTPIVSGIAMDGTYWLSAVPDLSNLCVSAFGSIYGDAPEPALASFIDKYKAQAGAPATAYPLTGYALVELWAKAVERAGSTDTKPVVAQLEAMQDEPTILGPRGFNTALHIQSKARYAMICVEKGQPKFQGYWTAGPVEKAVLMKN</sequence>
<proteinExistence type="inferred from homology"/>
<keyword evidence="2 4" id="KW-0732">Signal</keyword>
<comment type="similarity">
    <text evidence="1">Belongs to the leucine-binding protein family.</text>
</comment>
<keyword evidence="3" id="KW-0029">Amino-acid transport</keyword>
<evidence type="ECO:0000256" key="2">
    <source>
        <dbReference type="ARBA" id="ARBA00022729"/>
    </source>
</evidence>
<dbReference type="PANTHER" id="PTHR30483">
    <property type="entry name" value="LEUCINE-SPECIFIC-BINDING PROTEIN"/>
    <property type="match status" value="1"/>
</dbReference>
<accession>A0ABQ4TFY8</accession>
<evidence type="ECO:0000259" key="5">
    <source>
        <dbReference type="Pfam" id="PF13458"/>
    </source>
</evidence>
<dbReference type="SUPFAM" id="SSF53822">
    <property type="entry name" value="Periplasmic binding protein-like I"/>
    <property type="match status" value="1"/>
</dbReference>
<evidence type="ECO:0000313" key="7">
    <source>
        <dbReference type="Proteomes" id="UP001055156"/>
    </source>
</evidence>
<dbReference type="Proteomes" id="UP001055156">
    <property type="component" value="Unassembled WGS sequence"/>
</dbReference>
<protein>
    <submittedName>
        <fullName evidence="6">Leu/Ile/Val-binding protein</fullName>
    </submittedName>
</protein>
<dbReference type="EMBL" id="BPQV01000017">
    <property type="protein sequence ID" value="GJE29659.1"/>
    <property type="molecule type" value="Genomic_DNA"/>
</dbReference>
<dbReference type="Gene3D" id="3.40.50.2300">
    <property type="match status" value="2"/>
</dbReference>
<keyword evidence="3" id="KW-0813">Transport</keyword>
<dbReference type="InterPro" id="IPR051010">
    <property type="entry name" value="BCAA_transport"/>
</dbReference>
<feature type="domain" description="Leucine-binding protein" evidence="5">
    <location>
        <begin position="31"/>
        <end position="365"/>
    </location>
</feature>